<dbReference type="PANTHER" id="PTHR37305">
    <property type="entry name" value="INTEGRAL MEMBRANE PROTEIN-RELATED"/>
    <property type="match status" value="1"/>
</dbReference>
<reference evidence="2 3" key="1">
    <citation type="submission" date="2015-08" db="EMBL/GenBank/DDBJ databases">
        <title>The complete genome sequence of Bacillus beveridgei MLTeJB.</title>
        <authorList>
            <person name="Hanson T.E."/>
            <person name="Mesa C."/>
            <person name="Basesman S.M."/>
            <person name="Oremland R.S."/>
        </authorList>
    </citation>
    <scope>NUCLEOTIDE SEQUENCE [LARGE SCALE GENOMIC DNA]</scope>
    <source>
        <strain evidence="2 3">MLTeJB</strain>
    </source>
</reference>
<accession>A0A1D7QS48</accession>
<dbReference type="GO" id="GO:0005886">
    <property type="term" value="C:plasma membrane"/>
    <property type="evidence" value="ECO:0007669"/>
    <property type="project" value="UniProtKB-SubCell"/>
</dbReference>
<keyword evidence="1" id="KW-1133">Transmembrane helix</keyword>
<dbReference type="EMBL" id="CP012502">
    <property type="protein sequence ID" value="AOM81813.1"/>
    <property type="molecule type" value="Genomic_DNA"/>
</dbReference>
<dbReference type="OrthoDB" id="8613028at2"/>
<dbReference type="KEGG" id="bbev:BBEV_0419"/>
<evidence type="ECO:0000313" key="3">
    <source>
        <dbReference type="Proteomes" id="UP000094463"/>
    </source>
</evidence>
<feature type="transmembrane region" description="Helical" evidence="1">
    <location>
        <begin position="241"/>
        <end position="262"/>
    </location>
</feature>
<evidence type="ECO:0000256" key="1">
    <source>
        <dbReference type="SAM" id="Phobius"/>
    </source>
</evidence>
<evidence type="ECO:0000313" key="2">
    <source>
        <dbReference type="EMBL" id="AOM81813.1"/>
    </source>
</evidence>
<dbReference type="AlphaFoldDB" id="A0A1D7QS48"/>
<feature type="transmembrane region" description="Helical" evidence="1">
    <location>
        <begin position="116"/>
        <end position="136"/>
    </location>
</feature>
<dbReference type="Proteomes" id="UP000094463">
    <property type="component" value="Chromosome"/>
</dbReference>
<organism evidence="2 3">
    <name type="scientific">Salisediminibacterium beveridgei</name>
    <dbReference type="NCBI Taxonomy" id="632773"/>
    <lineage>
        <taxon>Bacteria</taxon>
        <taxon>Bacillati</taxon>
        <taxon>Bacillota</taxon>
        <taxon>Bacilli</taxon>
        <taxon>Bacillales</taxon>
        <taxon>Bacillaceae</taxon>
        <taxon>Salisediminibacterium</taxon>
    </lineage>
</organism>
<feature type="transmembrane region" description="Helical" evidence="1">
    <location>
        <begin position="18"/>
        <end position="37"/>
    </location>
</feature>
<keyword evidence="3" id="KW-1185">Reference proteome</keyword>
<sequence length="319" mass="36000">MTDLVYNEWIKLVRKKRMYVVGLIIVIFVGMFAYAQLLQERTAEERFGDMAWEEQLESEIDSLESRMDQMQMPEEFQQSFARQIEQQRVYLEEGINPNESGAPMFLRMFIDNSGDLFIPLLIVVVTADLVSSERSAGTFKMLLTRPVERWRVLLSKWLTMGLAVSLIVLFISLASVVIAGIMFGFGGWDYPIITRFSPGAVEVIPQWQYILMATGLTWFAALVVGSLTFLLSVLLKSTAAVMGFMLAALISGTILSVFIASWENAKYLFMVNLRLTSYLSGNAPPVEGMTMLFSIGVLLIWGAVATAIAFVYFNRKDMY</sequence>
<dbReference type="RefSeq" id="WP_069363949.1">
    <property type="nucleotide sequence ID" value="NZ_CP012502.1"/>
</dbReference>
<feature type="transmembrane region" description="Helical" evidence="1">
    <location>
        <begin position="157"/>
        <end position="187"/>
    </location>
</feature>
<dbReference type="STRING" id="632773.BBEV_0419"/>
<feature type="transmembrane region" description="Helical" evidence="1">
    <location>
        <begin position="291"/>
        <end position="313"/>
    </location>
</feature>
<dbReference type="GO" id="GO:0140359">
    <property type="term" value="F:ABC-type transporter activity"/>
    <property type="evidence" value="ECO:0007669"/>
    <property type="project" value="InterPro"/>
</dbReference>
<name>A0A1D7QS48_9BACI</name>
<keyword evidence="1" id="KW-0472">Membrane</keyword>
<gene>
    <name evidence="2" type="ORF">BBEV_0419</name>
</gene>
<proteinExistence type="predicted"/>
<dbReference type="PATRIC" id="fig|632773.3.peg.453"/>
<protein>
    <submittedName>
        <fullName evidence="2">ABC transporter, permease protein</fullName>
    </submittedName>
</protein>
<dbReference type="Pfam" id="PF12679">
    <property type="entry name" value="ABC2_membrane_2"/>
    <property type="match status" value="1"/>
</dbReference>
<keyword evidence="1" id="KW-0812">Transmembrane</keyword>
<dbReference type="PANTHER" id="PTHR37305:SF2">
    <property type="entry name" value="BACITRACIN TRANSPORT PERMEASE PROTEIN BCRB"/>
    <property type="match status" value="1"/>
</dbReference>
<feature type="transmembrane region" description="Helical" evidence="1">
    <location>
        <begin position="207"/>
        <end position="234"/>
    </location>
</feature>